<dbReference type="Gene3D" id="3.40.30.10">
    <property type="entry name" value="Glutaredoxin"/>
    <property type="match status" value="1"/>
</dbReference>
<dbReference type="SUPFAM" id="SSF47616">
    <property type="entry name" value="GST C-terminal domain-like"/>
    <property type="match status" value="2"/>
</dbReference>
<dbReference type="InterPro" id="IPR036282">
    <property type="entry name" value="Glutathione-S-Trfase_C_sf"/>
</dbReference>
<dbReference type="SFLD" id="SFLDG00358">
    <property type="entry name" value="Main_(cytGST)"/>
    <property type="match status" value="1"/>
</dbReference>
<dbReference type="SFLD" id="SFLDS00019">
    <property type="entry name" value="Glutathione_Transferase_(cytos"/>
    <property type="match status" value="1"/>
</dbReference>
<evidence type="ECO:0000256" key="1">
    <source>
        <dbReference type="ARBA" id="ARBA00011738"/>
    </source>
</evidence>
<dbReference type="Gene3D" id="1.20.1050.10">
    <property type="match status" value="2"/>
</dbReference>
<evidence type="ECO:0000259" key="2">
    <source>
        <dbReference type="PROSITE" id="PS50404"/>
    </source>
</evidence>
<dbReference type="SFLD" id="SFLDG01153">
    <property type="entry name" value="Main.4:_Theta-like"/>
    <property type="match status" value="1"/>
</dbReference>
<reference evidence="4" key="2">
    <citation type="submission" date="2022-06" db="UniProtKB">
        <authorList>
            <consortium name="EnsemblMetazoa"/>
        </authorList>
    </citation>
    <scope>IDENTIFICATION</scope>
</reference>
<dbReference type="InterPro" id="IPR004045">
    <property type="entry name" value="Glutathione_S-Trfase_N"/>
</dbReference>
<comment type="subunit">
    <text evidence="1">Homodimer.</text>
</comment>
<dbReference type="PROSITE" id="PS50404">
    <property type="entry name" value="GST_NTER"/>
    <property type="match status" value="1"/>
</dbReference>
<dbReference type="InterPro" id="IPR040079">
    <property type="entry name" value="Glutathione_S-Trfase"/>
</dbReference>
<keyword evidence="5" id="KW-1185">Reference proteome</keyword>
<dbReference type="PROSITE" id="PS50405">
    <property type="entry name" value="GST_CTER"/>
    <property type="match status" value="2"/>
</dbReference>
<reference evidence="5" key="1">
    <citation type="submission" date="2010-06" db="EMBL/GenBank/DDBJ databases">
        <authorList>
            <person name="Jiang H."/>
            <person name="Abraham K."/>
            <person name="Ali S."/>
            <person name="Alsbrooks S.L."/>
            <person name="Anim B.N."/>
            <person name="Anosike U.S."/>
            <person name="Attaway T."/>
            <person name="Bandaranaike D.P."/>
            <person name="Battles P.K."/>
            <person name="Bell S.N."/>
            <person name="Bell A.V."/>
            <person name="Beltran B."/>
            <person name="Bickham C."/>
            <person name="Bustamante Y."/>
            <person name="Caleb T."/>
            <person name="Canada A."/>
            <person name="Cardenas V."/>
            <person name="Carter K."/>
            <person name="Chacko J."/>
            <person name="Chandrabose M.N."/>
            <person name="Chavez D."/>
            <person name="Chavez A."/>
            <person name="Chen L."/>
            <person name="Chu H.-S."/>
            <person name="Claassen K.J."/>
            <person name="Cockrell R."/>
            <person name="Collins M."/>
            <person name="Cooper J.A."/>
            <person name="Cree A."/>
            <person name="Curry S.M."/>
            <person name="Da Y."/>
            <person name="Dao M.D."/>
            <person name="Das B."/>
            <person name="Davila M.-L."/>
            <person name="Davy-Carroll L."/>
            <person name="Denson S."/>
            <person name="Dinh H."/>
            <person name="Ebong V.E."/>
            <person name="Edwards J.R."/>
            <person name="Egan A."/>
            <person name="El-Daye J."/>
            <person name="Escobedo L."/>
            <person name="Fernandez S."/>
            <person name="Fernando P.R."/>
            <person name="Flagg N."/>
            <person name="Forbes L.D."/>
            <person name="Fowler R.G."/>
            <person name="Fu Q."/>
            <person name="Gabisi R.A."/>
            <person name="Ganer J."/>
            <person name="Garbino Pronczuk A."/>
            <person name="Garcia R.M."/>
            <person name="Garner T."/>
            <person name="Garrett T.E."/>
            <person name="Gonzalez D.A."/>
            <person name="Hamid H."/>
            <person name="Hawkins E.S."/>
            <person name="Hirani K."/>
            <person name="Hogues M.E."/>
            <person name="Hollins B."/>
            <person name="Hsiao C.-H."/>
            <person name="Jabil R."/>
            <person name="James M.L."/>
            <person name="Jhangiani S.N."/>
            <person name="Johnson B."/>
            <person name="Johnson Q."/>
            <person name="Joshi V."/>
            <person name="Kalu J.B."/>
            <person name="Kam C."/>
            <person name="Kashfia A."/>
            <person name="Keebler J."/>
            <person name="Kisamo H."/>
            <person name="Kovar C.L."/>
            <person name="Lago L.A."/>
            <person name="Lai C.-Y."/>
            <person name="Laidlaw J."/>
            <person name="Lara F."/>
            <person name="Le T.-K."/>
            <person name="Lee S.L."/>
            <person name="Legall F.H."/>
            <person name="Lemon S.J."/>
            <person name="Lewis L.R."/>
            <person name="Li B."/>
            <person name="Liu Y."/>
            <person name="Liu Y.-S."/>
            <person name="Lopez J."/>
            <person name="Lozado R.J."/>
            <person name="Lu J."/>
            <person name="Madu R.C."/>
            <person name="Maheshwari M."/>
            <person name="Maheshwari R."/>
            <person name="Malloy K."/>
            <person name="Martinez E."/>
            <person name="Mathew T."/>
            <person name="Mercado I.C."/>
            <person name="Mercado C."/>
            <person name="Meyer B."/>
            <person name="Montgomery K."/>
            <person name="Morgan M.B."/>
            <person name="Munidasa M."/>
            <person name="Nazareth L.V."/>
            <person name="Nelson J."/>
            <person name="Ng B.M."/>
            <person name="Nguyen N.B."/>
            <person name="Nguyen P.Q."/>
            <person name="Nguyen T."/>
            <person name="Obregon M."/>
            <person name="Okwuonu G.O."/>
            <person name="Onwere C.G."/>
            <person name="Orozco G."/>
            <person name="Parra A."/>
            <person name="Patel S."/>
            <person name="Patil S."/>
            <person name="Perez A."/>
            <person name="Perez Y."/>
            <person name="Pham C."/>
            <person name="Primus E.L."/>
            <person name="Pu L.-L."/>
            <person name="Puazo M."/>
            <person name="Qin X."/>
            <person name="Quiroz J.B."/>
            <person name="Reese J."/>
            <person name="Richards S."/>
            <person name="Rives C.M."/>
            <person name="Robberts R."/>
            <person name="Ruiz S.J."/>
            <person name="Ruiz M.J."/>
            <person name="Santibanez J."/>
            <person name="Schneider B.W."/>
            <person name="Sisson I."/>
            <person name="Smith M."/>
            <person name="Sodergren E."/>
            <person name="Song X.-Z."/>
            <person name="Song B.B."/>
            <person name="Summersgill H."/>
            <person name="Thelus R."/>
            <person name="Thornton R.D."/>
            <person name="Trejos Z.Y."/>
            <person name="Usmani K."/>
            <person name="Vattathil S."/>
            <person name="Villasana D."/>
            <person name="Walker D.L."/>
            <person name="Wang S."/>
            <person name="Wang K."/>
            <person name="White C.S."/>
            <person name="Williams A.C."/>
            <person name="Williamson J."/>
            <person name="Wilson K."/>
            <person name="Woghiren I.O."/>
            <person name="Woodworth J.R."/>
            <person name="Worley K.C."/>
            <person name="Wright R.A."/>
            <person name="Wu W."/>
            <person name="Young L."/>
            <person name="Zhang L."/>
            <person name="Zhang J."/>
            <person name="Zhu Y."/>
            <person name="Muzny D.M."/>
            <person name="Weinstock G."/>
            <person name="Gibbs R.A."/>
        </authorList>
    </citation>
    <scope>NUCLEOTIDE SEQUENCE [LARGE SCALE GENOMIC DNA]</scope>
    <source>
        <strain evidence="5">LSR1</strain>
    </source>
</reference>
<name>A0A8R2JTC3_ACYPI</name>
<dbReference type="FunFam" id="3.40.30.10:FF:000034">
    <property type="entry name" value="glutathione S-transferase 1"/>
    <property type="match status" value="1"/>
</dbReference>
<feature type="domain" description="GST N-terminal" evidence="2">
    <location>
        <begin position="273"/>
        <end position="354"/>
    </location>
</feature>
<organism evidence="4 5">
    <name type="scientific">Acyrthosiphon pisum</name>
    <name type="common">Pea aphid</name>
    <dbReference type="NCBI Taxonomy" id="7029"/>
    <lineage>
        <taxon>Eukaryota</taxon>
        <taxon>Metazoa</taxon>
        <taxon>Ecdysozoa</taxon>
        <taxon>Arthropoda</taxon>
        <taxon>Hexapoda</taxon>
        <taxon>Insecta</taxon>
        <taxon>Pterygota</taxon>
        <taxon>Neoptera</taxon>
        <taxon>Paraneoptera</taxon>
        <taxon>Hemiptera</taxon>
        <taxon>Sternorrhyncha</taxon>
        <taxon>Aphidomorpha</taxon>
        <taxon>Aphidoidea</taxon>
        <taxon>Aphididae</taxon>
        <taxon>Macrosiphini</taxon>
        <taxon>Acyrthosiphon</taxon>
    </lineage>
</organism>
<dbReference type="EnsemblMetazoa" id="XM_029490025.1">
    <property type="protein sequence ID" value="XP_029345885.1"/>
    <property type="gene ID" value="LOC100574427"/>
</dbReference>
<dbReference type="InterPro" id="IPR004046">
    <property type="entry name" value="GST_C"/>
</dbReference>
<evidence type="ECO:0000259" key="3">
    <source>
        <dbReference type="PROSITE" id="PS50405"/>
    </source>
</evidence>
<dbReference type="GeneID" id="100574427"/>
<evidence type="ECO:0000313" key="4">
    <source>
        <dbReference type="EnsemblMetazoa" id="XP_029345885.1"/>
    </source>
</evidence>
<protein>
    <submittedName>
        <fullName evidence="4">Uncharacterized protein</fullName>
    </submittedName>
</protein>
<dbReference type="SUPFAM" id="SSF52833">
    <property type="entry name" value="Thioredoxin-like"/>
    <property type="match status" value="1"/>
</dbReference>
<proteinExistence type="predicted"/>
<dbReference type="CDD" id="cd03177">
    <property type="entry name" value="GST_C_Delta_Epsilon"/>
    <property type="match status" value="2"/>
</dbReference>
<feature type="domain" description="GST C-terminal" evidence="3">
    <location>
        <begin position="361"/>
        <end position="481"/>
    </location>
</feature>
<dbReference type="KEGG" id="api:100574427"/>
<dbReference type="OrthoDB" id="2309723at2759"/>
<dbReference type="GO" id="GO:0004364">
    <property type="term" value="F:glutathione transferase activity"/>
    <property type="evidence" value="ECO:0007669"/>
    <property type="project" value="TreeGrafter"/>
</dbReference>
<dbReference type="AlphaFoldDB" id="A0A8R2JTC3"/>
<dbReference type="RefSeq" id="XP_029345885.1">
    <property type="nucleotide sequence ID" value="XM_029490025.1"/>
</dbReference>
<dbReference type="CDD" id="cd03045">
    <property type="entry name" value="GST_N_Delta_Epsilon"/>
    <property type="match status" value="1"/>
</dbReference>
<dbReference type="FunFam" id="1.20.1050.10:FF:000007">
    <property type="entry name" value="Glutathione S-transferase 1-1"/>
    <property type="match status" value="2"/>
</dbReference>
<evidence type="ECO:0000313" key="5">
    <source>
        <dbReference type="Proteomes" id="UP000007819"/>
    </source>
</evidence>
<feature type="domain" description="GST C-terminal" evidence="3">
    <location>
        <begin position="19"/>
        <end position="145"/>
    </location>
</feature>
<accession>A0A8R2JTC3</accession>
<dbReference type="InterPro" id="IPR036249">
    <property type="entry name" value="Thioredoxin-like_sf"/>
</dbReference>
<dbReference type="Proteomes" id="UP000007819">
    <property type="component" value="Chromosome A2"/>
</dbReference>
<dbReference type="InterPro" id="IPR010987">
    <property type="entry name" value="Glutathione-S-Trfase_C-like"/>
</dbReference>
<sequence>MVYLVETYGKDDHPLFPKDPKKRALINQRLQYDLGTLYPTFIDQYYLWIFGYAKKTDEKEKRLHDALEFLEIFLKSSDWVAGDSMTLADISLVATISTFEVSGVDLNRHEKVSKWLQKCKTTMEGYKDANQYGVDRFKALVEKKLADSVAQEELVTKDEVFIAIEVLRKAVRAKFIGEEFSDSIDKIDKAVSLCVASLLSIISHQHYYFVVIILLLFGQRPFYSVLYNFFSYPFNGQFVLPLTQRTHFINEAVIKYNCNNVCCSINRYAANKKKMDLYYTSFSAPCRSVMLMAEMLGLKLNLIPIDLVTHKHLEKKFTDINPQHILPTLVDDDFVLWESRAIIVYLVQTYGEDNSPLFPEDKKKQALINQRLQFDMGTLYAPFVNQYSPWMFFKIPRTEYKEKKLQVGLKFFEDLLRDSWAAGDSMTVADVALVASISTIKAVGVDLTKYTNISKWFQNCKATIKGYNEANNEGIEVVKTMVANRKLEDKMKLEEAVEKEQSVTNNDVLKAVKTLMQAVQHQVISQEYSEMLQKLMSNMVTITTV</sequence>
<dbReference type="Pfam" id="PF00043">
    <property type="entry name" value="GST_C"/>
    <property type="match status" value="2"/>
</dbReference>
<dbReference type="Pfam" id="PF13417">
    <property type="entry name" value="GST_N_3"/>
    <property type="match status" value="1"/>
</dbReference>
<dbReference type="GO" id="GO:0006749">
    <property type="term" value="P:glutathione metabolic process"/>
    <property type="evidence" value="ECO:0007669"/>
    <property type="project" value="TreeGrafter"/>
</dbReference>
<dbReference type="PANTHER" id="PTHR43969:SF9">
    <property type="entry name" value="GLUTATHIONE S TRANSFERASE D10, ISOFORM A-RELATED"/>
    <property type="match status" value="1"/>
</dbReference>
<dbReference type="PANTHER" id="PTHR43969">
    <property type="entry name" value="GLUTATHIONE S TRANSFERASE D10, ISOFORM A-RELATED"/>
    <property type="match status" value="1"/>
</dbReference>